<gene>
    <name evidence="3" type="ORF">QNA12_04470</name>
</gene>
<feature type="transmembrane region" description="Helical" evidence="1">
    <location>
        <begin position="115"/>
        <end position="135"/>
    </location>
</feature>
<reference evidence="3 4" key="1">
    <citation type="journal article" date="2024" name="Front. Plant Sci.">
        <title>Comprehensive phenomic and genomic studies of the species, Pectobacterium cacticida and proposal for reclassification as Alcorniella cacticida comb. nov.</title>
        <authorList>
            <person name="Jonca J."/>
            <person name="Pirhonen M."/>
            <person name="Waleron M.M."/>
            <person name="Gawor J."/>
            <person name="Mrozik A."/>
            <person name="Smoktunowicz M."/>
            <person name="Waleron K."/>
            <person name="Waleron M."/>
        </authorList>
    </citation>
    <scope>NUCLEOTIDE SEQUENCE [LARGE SCALE GENOMIC DNA]</scope>
    <source>
        <strain evidence="3 4">DPMP6</strain>
    </source>
</reference>
<dbReference type="Pfam" id="PF05232">
    <property type="entry name" value="BTP"/>
    <property type="match status" value="2"/>
</dbReference>
<evidence type="ECO:0000259" key="2">
    <source>
        <dbReference type="Pfam" id="PF05232"/>
    </source>
</evidence>
<dbReference type="Proteomes" id="UP001379444">
    <property type="component" value="Chromosome"/>
</dbReference>
<feature type="domain" description="Chlorhexidine efflux transporter" evidence="2">
    <location>
        <begin position="7"/>
        <end position="69"/>
    </location>
</feature>
<evidence type="ECO:0000256" key="1">
    <source>
        <dbReference type="SAM" id="Phobius"/>
    </source>
</evidence>
<feature type="domain" description="Chlorhexidine efflux transporter" evidence="2">
    <location>
        <begin position="75"/>
        <end position="138"/>
    </location>
</feature>
<evidence type="ECO:0000313" key="4">
    <source>
        <dbReference type="Proteomes" id="UP001379444"/>
    </source>
</evidence>
<feature type="transmembrane region" description="Helical" evidence="1">
    <location>
        <begin position="42"/>
        <end position="63"/>
    </location>
</feature>
<protein>
    <submittedName>
        <fullName evidence="3">Multidrug/biocide efflux PACE transporter</fullName>
    </submittedName>
</protein>
<proteinExistence type="predicted"/>
<keyword evidence="1" id="KW-1133">Transmembrane helix</keyword>
<evidence type="ECO:0000313" key="3">
    <source>
        <dbReference type="EMBL" id="WWO39267.1"/>
    </source>
</evidence>
<sequence length="156" mass="18147">MQNKTNKTLRERWYHAIGFELIALAICAPVGAWLLNKPLFDMGALAVMLSSIAMIWNMIYNAIFDRLWPADRVQRRLAVRIGHALGFEGGFILIGLPLAAWMLNITLWQALKVEIGFFLFFLPYTVLYNWAYDALRERMIARRRHTRQIAGHSRLR</sequence>
<keyword evidence="1" id="KW-0472">Membrane</keyword>
<organism evidence="3 4">
    <name type="scientific">Pectobacterium cacticida</name>
    <dbReference type="NCBI Taxonomy" id="69221"/>
    <lineage>
        <taxon>Bacteria</taxon>
        <taxon>Pseudomonadati</taxon>
        <taxon>Pseudomonadota</taxon>
        <taxon>Gammaproteobacteria</taxon>
        <taxon>Enterobacterales</taxon>
        <taxon>Pectobacteriaceae</taxon>
        <taxon>Pectobacterium</taxon>
    </lineage>
</organism>
<feature type="transmembrane region" description="Helical" evidence="1">
    <location>
        <begin position="12"/>
        <end position="36"/>
    </location>
</feature>
<feature type="transmembrane region" description="Helical" evidence="1">
    <location>
        <begin position="84"/>
        <end position="103"/>
    </location>
</feature>
<name>A0ABZ2GDM3_9GAMM</name>
<keyword evidence="1" id="KW-0812">Transmembrane</keyword>
<dbReference type="EMBL" id="CP125967">
    <property type="protein sequence ID" value="WWO39267.1"/>
    <property type="molecule type" value="Genomic_DNA"/>
</dbReference>
<dbReference type="RefSeq" id="WP_264496741.1">
    <property type="nucleotide sequence ID" value="NZ_CP109947.1"/>
</dbReference>
<dbReference type="InterPro" id="IPR058208">
    <property type="entry name" value="PACE"/>
</dbReference>
<dbReference type="InterPro" id="IPR007896">
    <property type="entry name" value="BTP_bacteria"/>
</dbReference>
<dbReference type="NCBIfam" id="NF033664">
    <property type="entry name" value="PACE_transport"/>
    <property type="match status" value="1"/>
</dbReference>
<dbReference type="NCBIfam" id="NF033665">
    <property type="entry name" value="PACE_efflu_PCE"/>
    <property type="match status" value="1"/>
</dbReference>
<keyword evidence="4" id="KW-1185">Reference proteome</keyword>
<accession>A0ABZ2GDM3</accession>